<evidence type="ECO:0000256" key="3">
    <source>
        <dbReference type="ARBA" id="ARBA00022989"/>
    </source>
</evidence>
<evidence type="ECO:0000313" key="6">
    <source>
        <dbReference type="EMBL" id="ESQ93743.1"/>
    </source>
</evidence>
<comment type="similarity">
    <text evidence="5">Belongs to the YciB family.</text>
</comment>
<dbReference type="PANTHER" id="PTHR36917:SF1">
    <property type="entry name" value="INNER MEMBRANE-SPANNING PROTEIN YCIB"/>
    <property type="match status" value="1"/>
</dbReference>
<evidence type="ECO:0000313" key="7">
    <source>
        <dbReference type="Proteomes" id="UP000017837"/>
    </source>
</evidence>
<gene>
    <name evidence="5" type="primary">yciB</name>
    <name evidence="6" type="ORF">ABENE_05325</name>
</gene>
<protein>
    <recommendedName>
        <fullName evidence="5">Inner membrane-spanning protein YciB</fullName>
    </recommendedName>
</protein>
<reference evidence="6 7" key="1">
    <citation type="journal article" date="2014" name="Nature">
        <title>Sequential evolution of bacterial morphology by co-option of a developmental regulator.</title>
        <authorList>
            <person name="Jiang C."/>
            <person name="Brown P.J."/>
            <person name="Ducret A."/>
            <person name="Brun Y.V."/>
        </authorList>
    </citation>
    <scope>NUCLEOTIDE SEQUENCE [LARGE SCALE GENOMIC DNA]</scope>
    <source>
        <strain evidence="6 7">DSM 16100</strain>
    </source>
</reference>
<keyword evidence="5" id="KW-0997">Cell inner membrane</keyword>
<dbReference type="STRING" id="1121022.GCA_000376105_02102"/>
<dbReference type="RefSeq" id="WP_018081766.1">
    <property type="nucleotide sequence ID" value="NZ_AQWM01000007.1"/>
</dbReference>
<dbReference type="Pfam" id="PF04279">
    <property type="entry name" value="IspA"/>
    <property type="match status" value="1"/>
</dbReference>
<dbReference type="InterPro" id="IPR006008">
    <property type="entry name" value="YciB"/>
</dbReference>
<keyword evidence="4 5" id="KW-0472">Membrane</keyword>
<dbReference type="EMBL" id="AWGB01000007">
    <property type="protein sequence ID" value="ESQ93743.1"/>
    <property type="molecule type" value="Genomic_DNA"/>
</dbReference>
<dbReference type="PANTHER" id="PTHR36917">
    <property type="entry name" value="INTRACELLULAR SEPTATION PROTEIN A-RELATED"/>
    <property type="match status" value="1"/>
</dbReference>
<sequence>MSLPPKSEPDATPVDLAKEIREGDRIVDKALAGAAEKFGETNPELALKPDTPKQNHVKMAVDYGPLIAFGLTFLVYKLLKIAPEKDALIWASGALGAASLIALIAGLIMEKRIAWIPLVSCVITIPMTILTVLTHDPMFVKIKMTIVDVLIGGILLGALLLKKQPLKVLLGDALKLKDAAWPRLTLYYALFYLAMAAVNEVVWRTQSDSVWMLWKMGSMIGGPILLSICLLPFLMKNMITDRMSDEQVTDKAA</sequence>
<feature type="transmembrane region" description="Helical" evidence="5">
    <location>
        <begin position="139"/>
        <end position="161"/>
    </location>
</feature>
<feature type="transmembrane region" description="Helical" evidence="5">
    <location>
        <begin position="181"/>
        <end position="199"/>
    </location>
</feature>
<dbReference type="OrthoDB" id="9788219at2"/>
<keyword evidence="2 5" id="KW-0812">Transmembrane</keyword>
<accession>V4RRE2</accession>
<comment type="subcellular location">
    <subcellularLocation>
        <location evidence="5">Cell inner membrane</location>
        <topology evidence="5">Multi-pass membrane protein</topology>
    </subcellularLocation>
</comment>
<evidence type="ECO:0000256" key="4">
    <source>
        <dbReference type="ARBA" id="ARBA00023136"/>
    </source>
</evidence>
<keyword evidence="1 5" id="KW-1003">Cell membrane</keyword>
<comment type="function">
    <text evidence="5">Plays a role in cell envelope biogenesis, maintenance of cell envelope integrity and membrane homeostasis.</text>
</comment>
<keyword evidence="3 5" id="KW-1133">Transmembrane helix</keyword>
<evidence type="ECO:0000256" key="1">
    <source>
        <dbReference type="ARBA" id="ARBA00022475"/>
    </source>
</evidence>
<keyword evidence="7" id="KW-1185">Reference proteome</keyword>
<feature type="transmembrane region" description="Helical" evidence="5">
    <location>
        <begin position="88"/>
        <end position="108"/>
    </location>
</feature>
<dbReference type="eggNOG" id="COG2917">
    <property type="taxonomic scope" value="Bacteria"/>
</dbReference>
<name>V4RRE2_9CAUL</name>
<feature type="transmembrane region" description="Helical" evidence="5">
    <location>
        <begin position="63"/>
        <end position="82"/>
    </location>
</feature>
<dbReference type="Proteomes" id="UP000017837">
    <property type="component" value="Unassembled WGS sequence"/>
</dbReference>
<dbReference type="HAMAP" id="MF_00189">
    <property type="entry name" value="YciB"/>
    <property type="match status" value="1"/>
</dbReference>
<feature type="transmembrane region" description="Helical" evidence="5">
    <location>
        <begin position="211"/>
        <end position="234"/>
    </location>
</feature>
<evidence type="ECO:0000256" key="5">
    <source>
        <dbReference type="HAMAP-Rule" id="MF_00189"/>
    </source>
</evidence>
<dbReference type="GO" id="GO:0005886">
    <property type="term" value="C:plasma membrane"/>
    <property type="evidence" value="ECO:0007669"/>
    <property type="project" value="UniProtKB-SubCell"/>
</dbReference>
<dbReference type="PATRIC" id="fig|1121022.4.peg.1059"/>
<proteinExistence type="inferred from homology"/>
<organism evidence="6 7">
    <name type="scientific">Asticcacaulis benevestitus DSM 16100 = ATCC BAA-896</name>
    <dbReference type="NCBI Taxonomy" id="1121022"/>
    <lineage>
        <taxon>Bacteria</taxon>
        <taxon>Pseudomonadati</taxon>
        <taxon>Pseudomonadota</taxon>
        <taxon>Alphaproteobacteria</taxon>
        <taxon>Caulobacterales</taxon>
        <taxon>Caulobacteraceae</taxon>
        <taxon>Asticcacaulis</taxon>
    </lineage>
</organism>
<dbReference type="AlphaFoldDB" id="V4RRE2"/>
<evidence type="ECO:0000256" key="2">
    <source>
        <dbReference type="ARBA" id="ARBA00022692"/>
    </source>
</evidence>
<comment type="caution">
    <text evidence="6">The sequence shown here is derived from an EMBL/GenBank/DDBJ whole genome shotgun (WGS) entry which is preliminary data.</text>
</comment>
<feature type="transmembrane region" description="Helical" evidence="5">
    <location>
        <begin position="115"/>
        <end position="133"/>
    </location>
</feature>